<dbReference type="Gene3D" id="3.40.50.10380">
    <property type="entry name" value="Malic enzyme, N-terminal domain"/>
    <property type="match status" value="1"/>
</dbReference>
<dbReference type="PANTHER" id="PTHR43237:SF4">
    <property type="entry name" value="NADP-DEPENDENT MALIC ENZYME"/>
    <property type="match status" value="1"/>
</dbReference>
<dbReference type="Pfam" id="PF00390">
    <property type="entry name" value="malic"/>
    <property type="match status" value="1"/>
</dbReference>
<dbReference type="GO" id="GO:0004470">
    <property type="term" value="F:malic enzyme activity"/>
    <property type="evidence" value="ECO:0007669"/>
    <property type="project" value="InterPro"/>
</dbReference>
<dbReference type="InterPro" id="IPR045213">
    <property type="entry name" value="Malic_NAD-bd_bact_type"/>
</dbReference>
<dbReference type="GO" id="GO:0051287">
    <property type="term" value="F:NAD binding"/>
    <property type="evidence" value="ECO:0007669"/>
    <property type="project" value="InterPro"/>
</dbReference>
<feature type="binding site" evidence="6">
    <location>
        <position position="319"/>
    </location>
    <ligand>
        <name>(S)-malate</name>
        <dbReference type="ChEBI" id="CHEBI:15589"/>
    </ligand>
</feature>
<dbReference type="PROSITE" id="PS00331">
    <property type="entry name" value="MALIC_ENZYMES"/>
    <property type="match status" value="1"/>
</dbReference>
<organism evidence="10 11">
    <name type="scientific">Candidatus Uhrbacteria bacterium CG22_combo_CG10-13_8_21_14_all_47_17</name>
    <dbReference type="NCBI Taxonomy" id="1975041"/>
    <lineage>
        <taxon>Bacteria</taxon>
        <taxon>Candidatus Uhriibacteriota</taxon>
    </lineage>
</organism>
<feature type="active site" description="Proton donor" evidence="5">
    <location>
        <position position="40"/>
    </location>
</feature>
<dbReference type="GO" id="GO:0046872">
    <property type="term" value="F:metal ion binding"/>
    <property type="evidence" value="ECO:0007669"/>
    <property type="project" value="UniProtKB-KW"/>
</dbReference>
<keyword evidence="3 7" id="KW-0479">Metal-binding</keyword>
<evidence type="ECO:0000256" key="5">
    <source>
        <dbReference type="PIRSR" id="PIRSR000106-1"/>
    </source>
</evidence>
<evidence type="ECO:0000256" key="7">
    <source>
        <dbReference type="PIRSR" id="PIRSR000106-3"/>
    </source>
</evidence>
<name>A0A2H0BRM4_9BACT</name>
<evidence type="ECO:0000256" key="4">
    <source>
        <dbReference type="ARBA" id="ARBA00023002"/>
    </source>
</evidence>
<dbReference type="InterPro" id="IPR036291">
    <property type="entry name" value="NAD(P)-bd_dom_sf"/>
</dbReference>
<dbReference type="SMART" id="SM01274">
    <property type="entry name" value="malic"/>
    <property type="match status" value="1"/>
</dbReference>
<evidence type="ECO:0000313" key="11">
    <source>
        <dbReference type="Proteomes" id="UP000231581"/>
    </source>
</evidence>
<comment type="caution">
    <text evidence="10">The sequence shown here is derived from an EMBL/GenBank/DDBJ whole genome shotgun (WGS) entry which is preliminary data.</text>
</comment>
<comment type="cofactor">
    <cofactor evidence="1">
        <name>Mn(2+)</name>
        <dbReference type="ChEBI" id="CHEBI:29035"/>
    </cofactor>
</comment>
<evidence type="ECO:0000256" key="3">
    <source>
        <dbReference type="ARBA" id="ARBA00022723"/>
    </source>
</evidence>
<dbReference type="InterPro" id="IPR001891">
    <property type="entry name" value="Malic_OxRdtase"/>
</dbReference>
<gene>
    <name evidence="10" type="ORF">COX00_03870</name>
</gene>
<evidence type="ECO:0000256" key="6">
    <source>
        <dbReference type="PIRSR" id="PIRSR000106-2"/>
    </source>
</evidence>
<dbReference type="InterPro" id="IPR046346">
    <property type="entry name" value="Aminoacid_DH-like_N_sf"/>
</dbReference>
<accession>A0A2H0BRM4</accession>
<dbReference type="SUPFAM" id="SSF53223">
    <property type="entry name" value="Aminoacid dehydrogenase-like, N-terminal domain"/>
    <property type="match status" value="1"/>
</dbReference>
<evidence type="ECO:0000313" key="10">
    <source>
        <dbReference type="EMBL" id="PIP60326.1"/>
    </source>
</evidence>
<dbReference type="InterPro" id="IPR012301">
    <property type="entry name" value="Malic_N_dom"/>
</dbReference>
<feature type="binding site" evidence="7">
    <location>
        <position position="138"/>
    </location>
    <ligand>
        <name>a divalent metal cation</name>
        <dbReference type="ChEBI" id="CHEBI:60240"/>
    </ligand>
</feature>
<feature type="domain" description="Malic enzyme N-terminal" evidence="9">
    <location>
        <begin position="19"/>
        <end position="152"/>
    </location>
</feature>
<dbReference type="Gene3D" id="3.40.50.720">
    <property type="entry name" value="NAD(P)-binding Rossmann-like Domain"/>
    <property type="match status" value="1"/>
</dbReference>
<feature type="binding site" evidence="7">
    <location>
        <position position="163"/>
    </location>
    <ligand>
        <name>a divalent metal cation</name>
        <dbReference type="ChEBI" id="CHEBI:60240"/>
    </ligand>
</feature>
<feature type="active site" description="Proton acceptor" evidence="5">
    <location>
        <position position="95"/>
    </location>
</feature>
<comment type="cofactor">
    <cofactor evidence="7">
        <name>Mg(2+)</name>
        <dbReference type="ChEBI" id="CHEBI:18420"/>
    </cofactor>
    <cofactor evidence="7">
        <name>Mn(2+)</name>
        <dbReference type="ChEBI" id="CHEBI:29035"/>
    </cofactor>
    <text evidence="7">Divalent metal cations. Prefers magnesium or manganese.</text>
</comment>
<dbReference type="CDD" id="cd05311">
    <property type="entry name" value="NAD_bind_2_malic_enz"/>
    <property type="match status" value="1"/>
</dbReference>
<dbReference type="GO" id="GO:0016616">
    <property type="term" value="F:oxidoreductase activity, acting on the CH-OH group of donors, NAD or NADP as acceptor"/>
    <property type="evidence" value="ECO:0007669"/>
    <property type="project" value="InterPro"/>
</dbReference>
<feature type="binding site" evidence="7">
    <location>
        <position position="137"/>
    </location>
    <ligand>
        <name>a divalent metal cation</name>
        <dbReference type="ChEBI" id="CHEBI:60240"/>
    </ligand>
</feature>
<dbReference type="PANTHER" id="PTHR43237">
    <property type="entry name" value="NADP-DEPENDENT MALIC ENZYME"/>
    <property type="match status" value="1"/>
</dbReference>
<dbReference type="SMART" id="SM00919">
    <property type="entry name" value="Malic_M"/>
    <property type="match status" value="1"/>
</dbReference>
<evidence type="ECO:0000259" key="8">
    <source>
        <dbReference type="SMART" id="SM00919"/>
    </source>
</evidence>
<dbReference type="SUPFAM" id="SSF51735">
    <property type="entry name" value="NAD(P)-binding Rossmann-fold domains"/>
    <property type="match status" value="1"/>
</dbReference>
<feature type="domain" description="Malic enzyme NAD-binding" evidence="8">
    <location>
        <begin position="164"/>
        <end position="382"/>
    </location>
</feature>
<dbReference type="PIRSF" id="PIRSF000106">
    <property type="entry name" value="ME"/>
    <property type="match status" value="1"/>
</dbReference>
<dbReference type="Proteomes" id="UP000231581">
    <property type="component" value="Unassembled WGS sequence"/>
</dbReference>
<sequence>MTQPKTNAERAIELHRKLRGKIEIHSKTPINTMEDLALVYTPGVGAVSSLIAEDPTQTDLLTWRKNTVAIVSDGTAVLGLGDIGPEAALPVLEGKSAIFKAFAGIDAVPIILATKDPEEIIRTVEILAPSFGAIQLEDISAPRCFHIERELERRLSIPVMHDDQHGTAIVVLAGLLNAVKVVGKELGEIHVVLNGAGAAGVAIARLLTTAGVRYLIMCDRKGAIYEGRDGLNEEKIEVAKITNKEKKKGSLADVSVQADVLIGVSAPGTFTRGIIQSMADAPIVFALANPVPEILSEEARDLGVAVLATGRSDFPNQVNNALCYPGLFRGMFDSGVEHVSDEIKLRAAHAIADSVASPTKDSIISTMFEPGLHTRVAESVKNA</sequence>
<proteinExistence type="inferred from homology"/>
<comment type="similarity">
    <text evidence="2">Belongs to the malic enzymes family.</text>
</comment>
<evidence type="ECO:0000259" key="9">
    <source>
        <dbReference type="SMART" id="SM01274"/>
    </source>
</evidence>
<keyword evidence="4" id="KW-0560">Oxidoreductase</keyword>
<dbReference type="AlphaFoldDB" id="A0A2H0BRM4"/>
<dbReference type="InterPro" id="IPR037062">
    <property type="entry name" value="Malic_N_dom_sf"/>
</dbReference>
<dbReference type="EMBL" id="PCSZ01000070">
    <property type="protein sequence ID" value="PIP60326.1"/>
    <property type="molecule type" value="Genomic_DNA"/>
</dbReference>
<reference evidence="10 11" key="1">
    <citation type="submission" date="2017-09" db="EMBL/GenBank/DDBJ databases">
        <title>Depth-based differentiation of microbial function through sediment-hosted aquifers and enrichment of novel symbionts in the deep terrestrial subsurface.</title>
        <authorList>
            <person name="Probst A.J."/>
            <person name="Ladd B."/>
            <person name="Jarett J.K."/>
            <person name="Geller-Mcgrath D.E."/>
            <person name="Sieber C.M."/>
            <person name="Emerson J.B."/>
            <person name="Anantharaman K."/>
            <person name="Thomas B.C."/>
            <person name="Malmstrom R."/>
            <person name="Stieglmeier M."/>
            <person name="Klingl A."/>
            <person name="Woyke T."/>
            <person name="Ryan C.M."/>
            <person name="Banfield J.F."/>
        </authorList>
    </citation>
    <scope>NUCLEOTIDE SEQUENCE [LARGE SCALE GENOMIC DNA]</scope>
    <source>
        <strain evidence="10">CG22_combo_CG10-13_8_21_14_all_47_17</strain>
    </source>
</reference>
<evidence type="ECO:0000256" key="2">
    <source>
        <dbReference type="ARBA" id="ARBA00008785"/>
    </source>
</evidence>
<dbReference type="InterPro" id="IPR051674">
    <property type="entry name" value="Malate_Decarboxylase"/>
</dbReference>
<feature type="binding site" evidence="6">
    <location>
        <position position="289"/>
    </location>
    <ligand>
        <name>(S)-malate</name>
        <dbReference type="ChEBI" id="CHEBI:15589"/>
    </ligand>
</feature>
<dbReference type="InterPro" id="IPR012302">
    <property type="entry name" value="Malic_NAD-bd"/>
</dbReference>
<protein>
    <submittedName>
        <fullName evidence="10">NAD-dependent malic enzyme</fullName>
    </submittedName>
</protein>
<evidence type="ECO:0000256" key="1">
    <source>
        <dbReference type="ARBA" id="ARBA00001936"/>
    </source>
</evidence>
<dbReference type="InterPro" id="IPR015884">
    <property type="entry name" value="Malic_enzyme_CS"/>
</dbReference>
<dbReference type="Pfam" id="PF03949">
    <property type="entry name" value="Malic_M"/>
    <property type="match status" value="1"/>
</dbReference>